<comment type="similarity">
    <text evidence="1">Belongs to the PNP/UDP phosphorylase family.</text>
</comment>
<evidence type="ECO:0000256" key="6">
    <source>
        <dbReference type="ARBA" id="ARBA00048447"/>
    </source>
</evidence>
<dbReference type="Pfam" id="PF01048">
    <property type="entry name" value="PNP_UDP_1"/>
    <property type="match status" value="1"/>
</dbReference>
<dbReference type="InterPro" id="IPR018016">
    <property type="entry name" value="Nucleoside_phosphorylase_CS"/>
</dbReference>
<dbReference type="PANTHER" id="PTHR43691:SF11">
    <property type="entry name" value="FI09636P-RELATED"/>
    <property type="match status" value="1"/>
</dbReference>
<dbReference type="HAMAP" id="MF_01627">
    <property type="entry name" value="Pur_nucleosid_phosp"/>
    <property type="match status" value="1"/>
</dbReference>
<gene>
    <name evidence="8" type="primary">deoD</name>
    <name evidence="8" type="ORF">EJ065_5480</name>
</gene>
<dbReference type="PROSITE" id="PS01232">
    <property type="entry name" value="PNP_UDP_1"/>
    <property type="match status" value="1"/>
</dbReference>
<dbReference type="NCBIfam" id="TIGR00107">
    <property type="entry name" value="deoD"/>
    <property type="match status" value="1"/>
</dbReference>
<keyword evidence="4" id="KW-0328">Glycosyltransferase</keyword>
<dbReference type="CDD" id="cd09006">
    <property type="entry name" value="PNP_EcPNPI-like"/>
    <property type="match status" value="1"/>
</dbReference>
<evidence type="ECO:0000256" key="1">
    <source>
        <dbReference type="ARBA" id="ARBA00010456"/>
    </source>
</evidence>
<evidence type="ECO:0000313" key="9">
    <source>
        <dbReference type="Proteomes" id="UP000288758"/>
    </source>
</evidence>
<proteinExistence type="inferred from homology"/>
<dbReference type="Proteomes" id="UP000288758">
    <property type="component" value="Chromosome"/>
</dbReference>
<dbReference type="GO" id="GO:0004850">
    <property type="term" value="F:uridine phosphorylase activity"/>
    <property type="evidence" value="ECO:0007669"/>
    <property type="project" value="UniProtKB-EC"/>
</dbReference>
<evidence type="ECO:0000256" key="2">
    <source>
        <dbReference type="ARBA" id="ARBA00011888"/>
    </source>
</evidence>
<dbReference type="GO" id="GO:0005829">
    <property type="term" value="C:cytosol"/>
    <property type="evidence" value="ECO:0007669"/>
    <property type="project" value="TreeGrafter"/>
</dbReference>
<dbReference type="InterPro" id="IPR000845">
    <property type="entry name" value="Nucleoside_phosphorylase_d"/>
</dbReference>
<keyword evidence="5" id="KW-0808">Transferase</keyword>
<dbReference type="PANTHER" id="PTHR43691">
    <property type="entry name" value="URIDINE PHOSPHORYLASE"/>
    <property type="match status" value="1"/>
</dbReference>
<dbReference type="RefSeq" id="WP_120597913.1">
    <property type="nucleotide sequence ID" value="NZ_CP034669.1"/>
</dbReference>
<accession>A0A410RYH5</accession>
<dbReference type="NCBIfam" id="NF004489">
    <property type="entry name" value="PRK05819.1"/>
    <property type="match status" value="1"/>
</dbReference>
<feature type="domain" description="Nucleoside phosphorylase" evidence="7">
    <location>
        <begin position="16"/>
        <end position="230"/>
    </location>
</feature>
<sequence>MATPHISASPGDFAEVILMPGDPLRARYISERFLENARSVTAVRNMLGFTGTFRGKRLSVMGHGMGVPSISIYATELVKNYGAKVLIRVGSCGALRTDVKLRDVIVAMGAGTDSNVNRMRVMGHDFPAVADFTLARRAVEAAEKRNKPVRVGNVFTSDLFYHPQEALNATLEKMGILAVEMEIAGLYGVAAEFGARALSLLTVSDHIRTGEHLSPEDRQTTFDEMIELALDVAASEA</sequence>
<name>A0A410RYH5_CORCK</name>
<protein>
    <recommendedName>
        <fullName evidence="3">Uridine phosphorylase</fullName>
        <ecNumber evidence="2">2.4.2.3</ecNumber>
    </recommendedName>
</protein>
<dbReference type="InterPro" id="IPR035994">
    <property type="entry name" value="Nucleoside_phosphorylase_sf"/>
</dbReference>
<dbReference type="EMBL" id="CP034669">
    <property type="protein sequence ID" value="QAT87014.1"/>
    <property type="molecule type" value="Genomic_DNA"/>
</dbReference>
<evidence type="ECO:0000256" key="4">
    <source>
        <dbReference type="ARBA" id="ARBA00022676"/>
    </source>
</evidence>
<dbReference type="GO" id="GO:0004731">
    <property type="term" value="F:purine-nucleoside phosphorylase activity"/>
    <property type="evidence" value="ECO:0007669"/>
    <property type="project" value="InterPro"/>
</dbReference>
<evidence type="ECO:0000259" key="7">
    <source>
        <dbReference type="Pfam" id="PF01048"/>
    </source>
</evidence>
<dbReference type="EC" id="2.4.2.3" evidence="2"/>
<evidence type="ECO:0000256" key="3">
    <source>
        <dbReference type="ARBA" id="ARBA00021980"/>
    </source>
</evidence>
<reference evidence="8 9" key="1">
    <citation type="submission" date="2018-12" db="EMBL/GenBank/DDBJ databases">
        <title>Complete Genome Sequence of the Corallopyronin A producing Myxobacterium Corallococcus coralloides B035.</title>
        <authorList>
            <person name="Bouhired S.M."/>
            <person name="Rupp O."/>
            <person name="Blom J."/>
            <person name="Schaeberle T.F."/>
            <person name="Kehraus S."/>
            <person name="Schiefer A."/>
            <person name="Pfarr K."/>
            <person name="Goesmann A."/>
            <person name="Hoerauf A."/>
            <person name="Koenig G.M."/>
        </authorList>
    </citation>
    <scope>NUCLEOTIDE SEQUENCE [LARGE SCALE GENOMIC DNA]</scope>
    <source>
        <strain evidence="8 9">B035</strain>
    </source>
</reference>
<dbReference type="GO" id="GO:0006152">
    <property type="term" value="P:purine nucleoside catabolic process"/>
    <property type="evidence" value="ECO:0007669"/>
    <property type="project" value="TreeGrafter"/>
</dbReference>
<dbReference type="InterPro" id="IPR004402">
    <property type="entry name" value="DeoD-type"/>
</dbReference>
<evidence type="ECO:0000256" key="5">
    <source>
        <dbReference type="ARBA" id="ARBA00022679"/>
    </source>
</evidence>
<evidence type="ECO:0000313" key="8">
    <source>
        <dbReference type="EMBL" id="QAT87014.1"/>
    </source>
</evidence>
<dbReference type="AlphaFoldDB" id="A0A410RYH5"/>
<comment type="catalytic activity">
    <reaction evidence="6">
        <text>uridine + phosphate = alpha-D-ribose 1-phosphate + uracil</text>
        <dbReference type="Rhea" id="RHEA:24388"/>
        <dbReference type="ChEBI" id="CHEBI:16704"/>
        <dbReference type="ChEBI" id="CHEBI:17568"/>
        <dbReference type="ChEBI" id="CHEBI:43474"/>
        <dbReference type="ChEBI" id="CHEBI:57720"/>
        <dbReference type="EC" id="2.4.2.3"/>
    </reaction>
</comment>
<dbReference type="SUPFAM" id="SSF53167">
    <property type="entry name" value="Purine and uridine phosphorylases"/>
    <property type="match status" value="1"/>
</dbReference>
<dbReference type="Gene3D" id="3.40.50.1580">
    <property type="entry name" value="Nucleoside phosphorylase domain"/>
    <property type="match status" value="1"/>
</dbReference>
<dbReference type="NCBIfam" id="NF009914">
    <property type="entry name" value="PRK13374.1"/>
    <property type="match status" value="1"/>
</dbReference>
<organism evidence="8 9">
    <name type="scientific">Corallococcus coralloides</name>
    <name type="common">Myxococcus coralloides</name>
    <dbReference type="NCBI Taxonomy" id="184914"/>
    <lineage>
        <taxon>Bacteria</taxon>
        <taxon>Pseudomonadati</taxon>
        <taxon>Myxococcota</taxon>
        <taxon>Myxococcia</taxon>
        <taxon>Myxococcales</taxon>
        <taxon>Cystobacterineae</taxon>
        <taxon>Myxococcaceae</taxon>
        <taxon>Corallococcus</taxon>
    </lineage>
</organism>